<evidence type="ECO:0000313" key="4">
    <source>
        <dbReference type="EMBL" id="KAF1812375.1"/>
    </source>
</evidence>
<organism evidence="4">
    <name type="scientific">Eremomyces bilateralis CBS 781.70</name>
    <dbReference type="NCBI Taxonomy" id="1392243"/>
    <lineage>
        <taxon>Eukaryota</taxon>
        <taxon>Fungi</taxon>
        <taxon>Dikarya</taxon>
        <taxon>Ascomycota</taxon>
        <taxon>Pezizomycotina</taxon>
        <taxon>Dothideomycetes</taxon>
        <taxon>Dothideomycetes incertae sedis</taxon>
        <taxon>Eremomycetales</taxon>
        <taxon>Eremomycetaceae</taxon>
        <taxon>Eremomyces</taxon>
    </lineage>
</organism>
<dbReference type="SUPFAM" id="SSF50044">
    <property type="entry name" value="SH3-domain"/>
    <property type="match status" value="1"/>
</dbReference>
<accession>A0A6G1G2P2</accession>
<dbReference type="EMBL" id="ML975158">
    <property type="protein sequence ID" value="KAF1812375.1"/>
    <property type="molecule type" value="Genomic_DNA"/>
</dbReference>
<dbReference type="PROSITE" id="PS50002">
    <property type="entry name" value="SH3"/>
    <property type="match status" value="1"/>
</dbReference>
<gene>
    <name evidence="4 6" type="ORF">P152DRAFT_458750</name>
</gene>
<evidence type="ECO:0000256" key="1">
    <source>
        <dbReference type="ARBA" id="ARBA00022443"/>
    </source>
</evidence>
<keyword evidence="1 2" id="KW-0728">SH3 domain</keyword>
<sequence>MSPPEFYPPHPARATRNWTPRDEFELKLKKDQKIFILTEEGPWWYTARTADGKEGYVSPHIVSLDKNHRGSEIQGSSEPPRYTKGSMFEKWVGKAEKAFNAPMSSLDEFPTLPKEIIQKHSQKGCQIVACRVLKYGLAERPGTEAVEGVAIRACQHDIIALLNSGGDDAWGWGVENHKKFHPDWFGRRCKESFKEKGSEMASELFVLMGQVCDDRFG</sequence>
<evidence type="ECO:0000256" key="2">
    <source>
        <dbReference type="PROSITE-ProRule" id="PRU00192"/>
    </source>
</evidence>
<dbReference type="InterPro" id="IPR001452">
    <property type="entry name" value="SH3_domain"/>
</dbReference>
<dbReference type="Gene3D" id="2.30.30.40">
    <property type="entry name" value="SH3 Domains"/>
    <property type="match status" value="1"/>
</dbReference>
<dbReference type="CDD" id="cd00174">
    <property type="entry name" value="SH3"/>
    <property type="match status" value="1"/>
</dbReference>
<name>A0A6G1G2P2_9PEZI</name>
<protein>
    <recommendedName>
        <fullName evidence="3">SH3 domain-containing protein</fullName>
    </recommendedName>
</protein>
<reference evidence="6" key="2">
    <citation type="submission" date="2020-04" db="EMBL/GenBank/DDBJ databases">
        <authorList>
            <consortium name="NCBI Genome Project"/>
        </authorList>
    </citation>
    <scope>NUCLEOTIDE SEQUENCE</scope>
    <source>
        <strain evidence="6">CBS 781.70</strain>
    </source>
</reference>
<dbReference type="SMART" id="SM00326">
    <property type="entry name" value="SH3"/>
    <property type="match status" value="1"/>
</dbReference>
<keyword evidence="5" id="KW-1185">Reference proteome</keyword>
<dbReference type="RefSeq" id="XP_033534006.1">
    <property type="nucleotide sequence ID" value="XM_033679540.1"/>
</dbReference>
<dbReference type="Pfam" id="PF07653">
    <property type="entry name" value="SH3_2"/>
    <property type="match status" value="1"/>
</dbReference>
<reference evidence="6" key="3">
    <citation type="submission" date="2025-04" db="UniProtKB">
        <authorList>
            <consortium name="RefSeq"/>
        </authorList>
    </citation>
    <scope>IDENTIFICATION</scope>
    <source>
        <strain evidence="6">CBS 781.70</strain>
    </source>
</reference>
<feature type="domain" description="SH3" evidence="3">
    <location>
        <begin position="7"/>
        <end position="67"/>
    </location>
</feature>
<dbReference type="OrthoDB" id="3797359at2759"/>
<evidence type="ECO:0000313" key="6">
    <source>
        <dbReference type="RefSeq" id="XP_033534006.1"/>
    </source>
</evidence>
<evidence type="ECO:0000313" key="5">
    <source>
        <dbReference type="Proteomes" id="UP000504638"/>
    </source>
</evidence>
<dbReference type="InterPro" id="IPR036028">
    <property type="entry name" value="SH3-like_dom_sf"/>
</dbReference>
<evidence type="ECO:0000259" key="3">
    <source>
        <dbReference type="PROSITE" id="PS50002"/>
    </source>
</evidence>
<dbReference type="Proteomes" id="UP000504638">
    <property type="component" value="Unplaced"/>
</dbReference>
<dbReference type="AlphaFoldDB" id="A0A6G1G2P2"/>
<dbReference type="GeneID" id="54420110"/>
<proteinExistence type="predicted"/>
<reference evidence="4 6" key="1">
    <citation type="submission" date="2020-01" db="EMBL/GenBank/DDBJ databases">
        <authorList>
            <consortium name="DOE Joint Genome Institute"/>
            <person name="Haridas S."/>
            <person name="Albert R."/>
            <person name="Binder M."/>
            <person name="Bloem J."/>
            <person name="Labutti K."/>
            <person name="Salamov A."/>
            <person name="Andreopoulos B."/>
            <person name="Baker S.E."/>
            <person name="Barry K."/>
            <person name="Bills G."/>
            <person name="Bluhm B.H."/>
            <person name="Cannon C."/>
            <person name="Castanera R."/>
            <person name="Culley D.E."/>
            <person name="Daum C."/>
            <person name="Ezra D."/>
            <person name="Gonzalez J.B."/>
            <person name="Henrissat B."/>
            <person name="Kuo A."/>
            <person name="Liang C."/>
            <person name="Lipzen A."/>
            <person name="Lutzoni F."/>
            <person name="Magnuson J."/>
            <person name="Mondo S."/>
            <person name="Nolan M."/>
            <person name="Ohm R."/>
            <person name="Pangilinan J."/>
            <person name="Park H.-J."/>
            <person name="Ramirez L."/>
            <person name="Alfaro M."/>
            <person name="Sun H."/>
            <person name="Tritt A."/>
            <person name="Yoshinaga Y."/>
            <person name="Zwiers L.-H."/>
            <person name="Turgeon B.G."/>
            <person name="Goodwin S.B."/>
            <person name="Spatafora J.W."/>
            <person name="Crous P.W."/>
            <person name="Grigoriev I.V."/>
        </authorList>
    </citation>
    <scope>NUCLEOTIDE SEQUENCE</scope>
    <source>
        <strain evidence="4 6">CBS 781.70</strain>
    </source>
</reference>